<dbReference type="PATRIC" id="fig|1122147.4.peg.1072"/>
<dbReference type="PANTHER" id="PTHR42770">
    <property type="entry name" value="AMINO ACID TRANSPORTER-RELATED"/>
    <property type="match status" value="1"/>
</dbReference>
<feature type="transmembrane region" description="Helical" evidence="7">
    <location>
        <begin position="171"/>
        <end position="194"/>
    </location>
</feature>
<protein>
    <submittedName>
        <fullName evidence="8">Amino acid transporter</fullName>
    </submittedName>
</protein>
<keyword evidence="5 7" id="KW-1133">Transmembrane helix</keyword>
<evidence type="ECO:0000256" key="5">
    <source>
        <dbReference type="ARBA" id="ARBA00022989"/>
    </source>
</evidence>
<dbReference type="InterPro" id="IPR002293">
    <property type="entry name" value="AA/rel_permease1"/>
</dbReference>
<sequence>MIANPEEENSLDKDLAPHYIKWPTLALLTFVTVIGFEDLVYPFQNQGLAVVFSWIFMVVAYVLPYELISAQMGSTFSEAGGGLATWSRHAIGDAAGYWTGWMFWASLLPYLVDVANSVIVSLSWLVLGNNTLDKYMTDKMFGIFTFAVILIFLLTQNLVQHSMEFMSMLGGAAMFIMTILFVLMTGAGVAAGGFHIATQPFDWSAFIPKFDTHYFATTGLLIFAVSGAELGAAYITKMRDPKHEFPKSMIMLACMSGFLTVFGSLAMGVFFNAHHLPDDLKMNGAFYAFERLSAAWGLGKFLLYVYSAVSLTYMLAQLAVLIDASSRVLAVDTSARFMPKWLLRKNKFGRPIHSYVLTAGICLFLLLLSGTLPSINSIFNWLLNLNGIVTPYKSCWVFAGFIALRLHEEKFNSPFVFIKHRWLAILIGAWGFSFAFVCASLGVLPQEGAVFSGIWFHQLFLNIISVGVLFGLGGVMPLLAKIGQHEEATTPVE</sequence>
<evidence type="ECO:0000313" key="9">
    <source>
        <dbReference type="Proteomes" id="UP000050949"/>
    </source>
</evidence>
<dbReference type="InterPro" id="IPR050367">
    <property type="entry name" value="APC_superfamily"/>
</dbReference>
<comment type="caution">
    <text evidence="8">The sequence shown here is derived from an EMBL/GenBank/DDBJ whole genome shotgun (WGS) entry which is preliminary data.</text>
</comment>
<feature type="transmembrane region" description="Helical" evidence="7">
    <location>
        <begin position="248"/>
        <end position="271"/>
    </location>
</feature>
<dbReference type="Pfam" id="PF13520">
    <property type="entry name" value="AA_permease_2"/>
    <property type="match status" value="1"/>
</dbReference>
<evidence type="ECO:0000256" key="3">
    <source>
        <dbReference type="ARBA" id="ARBA00022475"/>
    </source>
</evidence>
<feature type="transmembrane region" description="Helical" evidence="7">
    <location>
        <begin position="139"/>
        <end position="159"/>
    </location>
</feature>
<keyword evidence="2" id="KW-0813">Transport</keyword>
<evidence type="ECO:0000256" key="7">
    <source>
        <dbReference type="SAM" id="Phobius"/>
    </source>
</evidence>
<dbReference type="GO" id="GO:0022857">
    <property type="term" value="F:transmembrane transporter activity"/>
    <property type="evidence" value="ECO:0007669"/>
    <property type="project" value="InterPro"/>
</dbReference>
<feature type="transmembrane region" description="Helical" evidence="7">
    <location>
        <begin position="19"/>
        <end position="36"/>
    </location>
</feature>
<feature type="transmembrane region" description="Helical" evidence="7">
    <location>
        <begin position="352"/>
        <end position="372"/>
    </location>
</feature>
<comment type="subcellular location">
    <subcellularLocation>
        <location evidence="1">Cell membrane</location>
        <topology evidence="1">Multi-pass membrane protein</topology>
    </subcellularLocation>
</comment>
<organism evidence="8 9">
    <name type="scientific">Schleiferilactobacillus harbinensis DSM 16991</name>
    <dbReference type="NCBI Taxonomy" id="1122147"/>
    <lineage>
        <taxon>Bacteria</taxon>
        <taxon>Bacillati</taxon>
        <taxon>Bacillota</taxon>
        <taxon>Bacilli</taxon>
        <taxon>Lactobacillales</taxon>
        <taxon>Lactobacillaceae</taxon>
        <taxon>Schleiferilactobacillus</taxon>
    </lineage>
</organism>
<evidence type="ECO:0000313" key="8">
    <source>
        <dbReference type="EMBL" id="KRM25190.1"/>
    </source>
</evidence>
<feature type="transmembrane region" description="Helical" evidence="7">
    <location>
        <begin position="214"/>
        <end position="236"/>
    </location>
</feature>
<dbReference type="Gene3D" id="1.20.1740.10">
    <property type="entry name" value="Amino acid/polyamine transporter I"/>
    <property type="match status" value="1"/>
</dbReference>
<evidence type="ECO:0000256" key="2">
    <source>
        <dbReference type="ARBA" id="ARBA00022448"/>
    </source>
</evidence>
<feature type="transmembrane region" description="Helical" evidence="7">
    <location>
        <begin position="422"/>
        <end position="443"/>
    </location>
</feature>
<dbReference type="eggNOG" id="COG0531">
    <property type="taxonomic scope" value="Bacteria"/>
</dbReference>
<feature type="transmembrane region" description="Helical" evidence="7">
    <location>
        <begin position="301"/>
        <end position="322"/>
    </location>
</feature>
<keyword evidence="6 7" id="KW-0472">Membrane</keyword>
<feature type="transmembrane region" description="Helical" evidence="7">
    <location>
        <begin position="107"/>
        <end position="127"/>
    </location>
</feature>
<proteinExistence type="predicted"/>
<keyword evidence="4 7" id="KW-0812">Transmembrane</keyword>
<accession>A0A0R1XCR3</accession>
<dbReference type="EMBL" id="AZFW01000123">
    <property type="protein sequence ID" value="KRM25190.1"/>
    <property type="molecule type" value="Genomic_DNA"/>
</dbReference>
<feature type="transmembrane region" description="Helical" evidence="7">
    <location>
        <begin position="48"/>
        <end position="68"/>
    </location>
</feature>
<evidence type="ECO:0000256" key="4">
    <source>
        <dbReference type="ARBA" id="ARBA00022692"/>
    </source>
</evidence>
<feature type="transmembrane region" description="Helical" evidence="7">
    <location>
        <begin position="378"/>
        <end position="402"/>
    </location>
</feature>
<reference evidence="8 9" key="1">
    <citation type="journal article" date="2015" name="Genome Announc.">
        <title>Expanding the biotechnology potential of lactobacilli through comparative genomics of 213 strains and associated genera.</title>
        <authorList>
            <person name="Sun Z."/>
            <person name="Harris H.M."/>
            <person name="McCann A."/>
            <person name="Guo C."/>
            <person name="Argimon S."/>
            <person name="Zhang W."/>
            <person name="Yang X."/>
            <person name="Jeffery I.B."/>
            <person name="Cooney J.C."/>
            <person name="Kagawa T.F."/>
            <person name="Liu W."/>
            <person name="Song Y."/>
            <person name="Salvetti E."/>
            <person name="Wrobel A."/>
            <person name="Rasinkangas P."/>
            <person name="Parkhill J."/>
            <person name="Rea M.C."/>
            <person name="O'Sullivan O."/>
            <person name="Ritari J."/>
            <person name="Douillard F.P."/>
            <person name="Paul Ross R."/>
            <person name="Yang R."/>
            <person name="Briner A.E."/>
            <person name="Felis G.E."/>
            <person name="de Vos W.M."/>
            <person name="Barrangou R."/>
            <person name="Klaenhammer T.R."/>
            <person name="Caufield P.W."/>
            <person name="Cui Y."/>
            <person name="Zhang H."/>
            <person name="O'Toole P.W."/>
        </authorList>
    </citation>
    <scope>NUCLEOTIDE SEQUENCE [LARGE SCALE GENOMIC DNA]</scope>
    <source>
        <strain evidence="8 9">DSM 16991</strain>
    </source>
</reference>
<dbReference type="PIRSF" id="PIRSF006060">
    <property type="entry name" value="AA_transporter"/>
    <property type="match status" value="1"/>
</dbReference>
<dbReference type="AlphaFoldDB" id="A0A0R1XCR3"/>
<keyword evidence="3" id="KW-1003">Cell membrane</keyword>
<dbReference type="PANTHER" id="PTHR42770:SF15">
    <property type="entry name" value="GLUTAMATE_GAMMA-AMINOBUTYRATE ANTIPORTER-RELATED"/>
    <property type="match status" value="1"/>
</dbReference>
<name>A0A0R1XCR3_9LACO</name>
<gene>
    <name evidence="8" type="ORF">FC91_GL001034</name>
</gene>
<dbReference type="Proteomes" id="UP000050949">
    <property type="component" value="Unassembled WGS sequence"/>
</dbReference>
<evidence type="ECO:0000256" key="1">
    <source>
        <dbReference type="ARBA" id="ARBA00004651"/>
    </source>
</evidence>
<feature type="transmembrane region" description="Helical" evidence="7">
    <location>
        <begin position="455"/>
        <end position="479"/>
    </location>
</feature>
<dbReference type="GO" id="GO:0005886">
    <property type="term" value="C:plasma membrane"/>
    <property type="evidence" value="ECO:0007669"/>
    <property type="project" value="UniProtKB-SubCell"/>
</dbReference>
<evidence type="ECO:0000256" key="6">
    <source>
        <dbReference type="ARBA" id="ARBA00023136"/>
    </source>
</evidence>